<evidence type="ECO:0000313" key="2">
    <source>
        <dbReference type="Proteomes" id="UP001054837"/>
    </source>
</evidence>
<dbReference type="AlphaFoldDB" id="A0AAV4PDN2"/>
<organism evidence="1 2">
    <name type="scientific">Caerostris darwini</name>
    <dbReference type="NCBI Taxonomy" id="1538125"/>
    <lineage>
        <taxon>Eukaryota</taxon>
        <taxon>Metazoa</taxon>
        <taxon>Ecdysozoa</taxon>
        <taxon>Arthropoda</taxon>
        <taxon>Chelicerata</taxon>
        <taxon>Arachnida</taxon>
        <taxon>Araneae</taxon>
        <taxon>Araneomorphae</taxon>
        <taxon>Entelegynae</taxon>
        <taxon>Araneoidea</taxon>
        <taxon>Araneidae</taxon>
        <taxon>Caerostris</taxon>
    </lineage>
</organism>
<proteinExistence type="predicted"/>
<protein>
    <submittedName>
        <fullName evidence="1">Uncharacterized protein</fullName>
    </submittedName>
</protein>
<reference evidence="1 2" key="1">
    <citation type="submission" date="2021-06" db="EMBL/GenBank/DDBJ databases">
        <title>Caerostris darwini draft genome.</title>
        <authorList>
            <person name="Kono N."/>
            <person name="Arakawa K."/>
        </authorList>
    </citation>
    <scope>NUCLEOTIDE SEQUENCE [LARGE SCALE GENOMIC DNA]</scope>
</reference>
<comment type="caution">
    <text evidence="1">The sequence shown here is derived from an EMBL/GenBank/DDBJ whole genome shotgun (WGS) entry which is preliminary data.</text>
</comment>
<evidence type="ECO:0000313" key="1">
    <source>
        <dbReference type="EMBL" id="GIX94538.1"/>
    </source>
</evidence>
<name>A0AAV4PDN2_9ARAC</name>
<sequence>MMWRQGEKERIPIKNPKAIVFWWRMGHVPGVKARIIEAKKERTSENILHAPAITAVTGIICPLWNRQQRVSLLFGQDLVNWKGWTD</sequence>
<gene>
    <name evidence="1" type="ORF">CDAR_55201</name>
</gene>
<dbReference type="Proteomes" id="UP001054837">
    <property type="component" value="Unassembled WGS sequence"/>
</dbReference>
<dbReference type="EMBL" id="BPLQ01002620">
    <property type="protein sequence ID" value="GIX94538.1"/>
    <property type="molecule type" value="Genomic_DNA"/>
</dbReference>
<accession>A0AAV4PDN2</accession>
<keyword evidence="2" id="KW-1185">Reference proteome</keyword>